<evidence type="ECO:0000256" key="2">
    <source>
        <dbReference type="ARBA" id="ARBA00022553"/>
    </source>
</evidence>
<feature type="region of interest" description="Disordered" evidence="6">
    <location>
        <begin position="810"/>
        <end position="852"/>
    </location>
</feature>
<feature type="compositionally biased region" description="Polar residues" evidence="6">
    <location>
        <begin position="154"/>
        <end position="168"/>
    </location>
</feature>
<dbReference type="GO" id="GO:0005737">
    <property type="term" value="C:cytoplasm"/>
    <property type="evidence" value="ECO:0007669"/>
    <property type="project" value="TreeGrafter"/>
</dbReference>
<evidence type="ECO:0000256" key="4">
    <source>
        <dbReference type="ARBA" id="ARBA00022786"/>
    </source>
</evidence>
<dbReference type="GO" id="GO:0005634">
    <property type="term" value="C:nucleus"/>
    <property type="evidence" value="ECO:0007669"/>
    <property type="project" value="TreeGrafter"/>
</dbReference>
<accession>A0AAV7NLM9</accession>
<dbReference type="Proteomes" id="UP001066276">
    <property type="component" value="Chromosome 8"/>
</dbReference>
<evidence type="ECO:0000256" key="5">
    <source>
        <dbReference type="ARBA" id="ARBA00022801"/>
    </source>
</evidence>
<evidence type="ECO:0000256" key="3">
    <source>
        <dbReference type="ARBA" id="ARBA00022670"/>
    </source>
</evidence>
<dbReference type="EMBL" id="JANPWB010000012">
    <property type="protein sequence ID" value="KAJ1116955.1"/>
    <property type="molecule type" value="Genomic_DNA"/>
</dbReference>
<feature type="compositionally biased region" description="Basic and acidic residues" evidence="6">
    <location>
        <begin position="169"/>
        <end position="183"/>
    </location>
</feature>
<keyword evidence="3" id="KW-0645">Protease</keyword>
<comment type="similarity">
    <text evidence="1">Belongs to the peptidase C48 family.</text>
</comment>
<keyword evidence="9" id="KW-1185">Reference proteome</keyword>
<keyword evidence="5" id="KW-0378">Hydrolase</keyword>
<dbReference type="InterPro" id="IPR051947">
    <property type="entry name" value="Sentrin-specific_protease"/>
</dbReference>
<evidence type="ECO:0000313" key="9">
    <source>
        <dbReference type="Proteomes" id="UP001066276"/>
    </source>
</evidence>
<reference evidence="8" key="1">
    <citation type="journal article" date="2022" name="bioRxiv">
        <title>Sequencing and chromosome-scale assembly of the giantPleurodeles waltlgenome.</title>
        <authorList>
            <person name="Brown T."/>
            <person name="Elewa A."/>
            <person name="Iarovenko S."/>
            <person name="Subramanian E."/>
            <person name="Araus A.J."/>
            <person name="Petzold A."/>
            <person name="Susuki M."/>
            <person name="Suzuki K.-i.T."/>
            <person name="Hayashi T."/>
            <person name="Toyoda A."/>
            <person name="Oliveira C."/>
            <person name="Osipova E."/>
            <person name="Leigh N.D."/>
            <person name="Simon A."/>
            <person name="Yun M.H."/>
        </authorList>
    </citation>
    <scope>NUCLEOTIDE SEQUENCE</scope>
    <source>
        <strain evidence="8">20211129_DDA</strain>
        <tissue evidence="8">Liver</tissue>
    </source>
</reference>
<dbReference type="AlphaFoldDB" id="A0AAV7NLM9"/>
<dbReference type="Gene3D" id="1.10.418.20">
    <property type="match status" value="1"/>
</dbReference>
<dbReference type="Gene3D" id="3.30.310.130">
    <property type="entry name" value="Ubiquitin-related"/>
    <property type="match status" value="1"/>
</dbReference>
<keyword evidence="4" id="KW-0833">Ubl conjugation pathway</keyword>
<gene>
    <name evidence="8" type="ORF">NDU88_005157</name>
</gene>
<dbReference type="Pfam" id="PF02902">
    <property type="entry name" value="Peptidase_C48"/>
    <property type="match status" value="1"/>
</dbReference>
<dbReference type="InterPro" id="IPR038765">
    <property type="entry name" value="Papain-like_cys_pep_sf"/>
</dbReference>
<organism evidence="8 9">
    <name type="scientific">Pleurodeles waltl</name>
    <name type="common">Iberian ribbed newt</name>
    <dbReference type="NCBI Taxonomy" id="8319"/>
    <lineage>
        <taxon>Eukaryota</taxon>
        <taxon>Metazoa</taxon>
        <taxon>Chordata</taxon>
        <taxon>Craniata</taxon>
        <taxon>Vertebrata</taxon>
        <taxon>Euteleostomi</taxon>
        <taxon>Amphibia</taxon>
        <taxon>Batrachia</taxon>
        <taxon>Caudata</taxon>
        <taxon>Salamandroidea</taxon>
        <taxon>Salamandridae</taxon>
        <taxon>Pleurodelinae</taxon>
        <taxon>Pleurodeles</taxon>
    </lineage>
</organism>
<evidence type="ECO:0000259" key="7">
    <source>
        <dbReference type="PROSITE" id="PS50600"/>
    </source>
</evidence>
<sequence length="878" mass="100183">MQHLRRLTRGWPVTSGVQGNLFRCISKQGGGRFSFITKMEEQKNKSPCHDKGPTPPFKIPKKKSNSLSEAVKVSSPLSQSEFQKSLTQEKHRTSSYSEYNISRNYDSFIYYSSTRYLSRRSLTPTNPSNRHDQHRSLTRSPFQQSLPSGEESKSSVFPSASGCSQELEGNQKSDNSKQNEKYVDSSSLGLEGGKDLELVNRRRKCSSPPAEKYRTFSIEKTTPLSKELSCRSSPSSTSSKSSSEKIYFLRKKYPSKIQLELNISQPLNADQKEIISSFSMDVPFSDTKNPGLENCSKAEHRTNIGTDKLKPREKLFNTRRFRERPCCKKPSSNKVEPIVLSSDEDESSTDLENMEDLDSSTSQECLPDKKEPELNSKPLLSEKRISQEEQTTEQHMKEEEQRCRSVMRQISSDKHEEISSVLEIAFKTVYIGRKKGRSKGCAKFSSTSVEIPLYEAISSTLTLCIDCCHLRKCGLWTNISEMPLMSSAFIFLWMAKDYVPEIQKQLHNPASSPPGKANEFIFLELCRPLTDKEEDKLCEFMVKWSMYNRHPELSDLLPWEEANTLLKDLSKDECSFLSSCNISCYEEKSTQTDTKQKSQESNVTIFKNSYTLMRKCNLNSYAVSLIPKPGGEWQEIKVKGTVQKLIVYPPPPTKGGLGVTQEDLECLEHGEFLNDVIIDFYLKYLLLEKIPQHLVERSHIFSSFFFRCLTRTESNLTDENPDTSPAQRRHRGVRTWTRHVDIFEKDFIFVPVNEESHWYLAVICFPWLEKAVYEERKFSNEPQYPVKAEEQEDPARKSTVIVFNDAYGKKEELSGNGSPHSEGNDRHTSEAASPASKISKGQPEKQSGKTKTCKRPCILIFDSLKASSAQNTVHVLRE</sequence>
<name>A0AAV7NLM9_PLEWA</name>
<dbReference type="PANTHER" id="PTHR46896">
    <property type="entry name" value="SENTRIN-SPECIFIC PROTEASE"/>
    <property type="match status" value="1"/>
</dbReference>
<feature type="compositionally biased region" description="Polar residues" evidence="6">
    <location>
        <begin position="138"/>
        <end position="147"/>
    </location>
</feature>
<feature type="region of interest" description="Disordered" evidence="6">
    <location>
        <begin position="326"/>
        <end position="399"/>
    </location>
</feature>
<dbReference type="FunFam" id="1.10.418.20:FF:000004">
    <property type="entry name" value="sentrin-specific protease 7 isoform X1"/>
    <property type="match status" value="1"/>
</dbReference>
<feature type="region of interest" description="Disordered" evidence="6">
    <location>
        <begin position="120"/>
        <end position="189"/>
    </location>
</feature>
<feature type="domain" description="Ubiquitin-like protease family profile" evidence="7">
    <location>
        <begin position="657"/>
        <end position="878"/>
    </location>
</feature>
<proteinExistence type="inferred from homology"/>
<dbReference type="GO" id="GO:0070139">
    <property type="term" value="F:SUMO-specific endopeptidase activity"/>
    <property type="evidence" value="ECO:0007669"/>
    <property type="project" value="TreeGrafter"/>
</dbReference>
<feature type="compositionally biased region" description="Basic and acidic residues" evidence="6">
    <location>
        <begin position="366"/>
        <end position="399"/>
    </location>
</feature>
<feature type="compositionally biased region" description="Polar residues" evidence="6">
    <location>
        <begin position="75"/>
        <end position="86"/>
    </location>
</feature>
<dbReference type="SUPFAM" id="SSF54001">
    <property type="entry name" value="Cysteine proteinases"/>
    <property type="match status" value="1"/>
</dbReference>
<dbReference type="PANTHER" id="PTHR46896:SF2">
    <property type="entry name" value="SENTRIN-SPECIFIC PROTEASE 7"/>
    <property type="match status" value="1"/>
</dbReference>
<feature type="compositionally biased region" description="Acidic residues" evidence="6">
    <location>
        <begin position="342"/>
        <end position="358"/>
    </location>
</feature>
<dbReference type="PROSITE" id="PS50600">
    <property type="entry name" value="ULP_PROTEASE"/>
    <property type="match status" value="1"/>
</dbReference>
<evidence type="ECO:0000313" key="8">
    <source>
        <dbReference type="EMBL" id="KAJ1116955.1"/>
    </source>
</evidence>
<dbReference type="GO" id="GO:0016926">
    <property type="term" value="P:protein desumoylation"/>
    <property type="evidence" value="ECO:0007669"/>
    <property type="project" value="TreeGrafter"/>
</dbReference>
<dbReference type="InterPro" id="IPR003653">
    <property type="entry name" value="Peptidase_C48_C"/>
</dbReference>
<keyword evidence="2" id="KW-0597">Phosphoprotein</keyword>
<evidence type="ECO:0000256" key="6">
    <source>
        <dbReference type="SAM" id="MobiDB-lite"/>
    </source>
</evidence>
<dbReference type="GO" id="GO:0006508">
    <property type="term" value="P:proteolysis"/>
    <property type="evidence" value="ECO:0007669"/>
    <property type="project" value="UniProtKB-KW"/>
</dbReference>
<feature type="compositionally biased region" description="Basic and acidic residues" evidence="6">
    <location>
        <begin position="43"/>
        <end position="52"/>
    </location>
</feature>
<evidence type="ECO:0000256" key="1">
    <source>
        <dbReference type="ARBA" id="ARBA00005234"/>
    </source>
</evidence>
<comment type="caution">
    <text evidence="8">The sequence shown here is derived from an EMBL/GenBank/DDBJ whole genome shotgun (WGS) entry which is preliminary data.</text>
</comment>
<protein>
    <recommendedName>
        <fullName evidence="7">Ubiquitin-like protease family profile domain-containing protein</fullName>
    </recommendedName>
</protein>
<feature type="region of interest" description="Disordered" evidence="6">
    <location>
        <begin position="43"/>
        <end position="96"/>
    </location>
</feature>